<reference evidence="7" key="1">
    <citation type="submission" date="2021-01" db="UniProtKB">
        <authorList>
            <consortium name="EnsemblMetazoa"/>
        </authorList>
    </citation>
    <scope>IDENTIFICATION</scope>
</reference>
<keyword evidence="8" id="KW-1185">Reference proteome</keyword>
<feature type="compositionally biased region" description="Gly residues" evidence="5">
    <location>
        <begin position="89"/>
        <end position="106"/>
    </location>
</feature>
<feature type="compositionally biased region" description="Basic and acidic residues" evidence="5">
    <location>
        <begin position="79"/>
        <end position="88"/>
    </location>
</feature>
<dbReference type="Gene3D" id="3.30.70.330">
    <property type="match status" value="1"/>
</dbReference>
<keyword evidence="2 4" id="KW-0694">RNA-binding</keyword>
<evidence type="ECO:0000313" key="8">
    <source>
        <dbReference type="Proteomes" id="UP000594262"/>
    </source>
</evidence>
<proteinExistence type="predicted"/>
<organism evidence="7 8">
    <name type="scientific">Clytia hemisphaerica</name>
    <dbReference type="NCBI Taxonomy" id="252671"/>
    <lineage>
        <taxon>Eukaryota</taxon>
        <taxon>Metazoa</taxon>
        <taxon>Cnidaria</taxon>
        <taxon>Hydrozoa</taxon>
        <taxon>Hydroidolina</taxon>
        <taxon>Leptothecata</taxon>
        <taxon>Obeliida</taxon>
        <taxon>Clytiidae</taxon>
        <taxon>Clytia</taxon>
    </lineage>
</organism>
<feature type="domain" description="RRM" evidence="6">
    <location>
        <begin position="4"/>
        <end position="77"/>
    </location>
</feature>
<dbReference type="PANTHER" id="PTHR48038:SF3">
    <property type="entry name" value="SPLICING FACTOR, ARGININE_SERINE-RICH 1-RELATED"/>
    <property type="match status" value="1"/>
</dbReference>
<accession>A0A7M5UU41</accession>
<dbReference type="AlphaFoldDB" id="A0A7M5UU41"/>
<dbReference type="OrthoDB" id="1099063at2759"/>
<evidence type="ECO:0000313" key="7">
    <source>
        <dbReference type="EnsemblMetazoa" id="CLYHEMP005838.1"/>
    </source>
</evidence>
<dbReference type="EnsemblMetazoa" id="CLYHEMT005838.1">
    <property type="protein sequence ID" value="CLYHEMP005838.1"/>
    <property type="gene ID" value="CLYHEMG005838"/>
</dbReference>
<dbReference type="InterPro" id="IPR000504">
    <property type="entry name" value="RRM_dom"/>
</dbReference>
<dbReference type="InterPro" id="IPR035979">
    <property type="entry name" value="RBD_domain_sf"/>
</dbReference>
<comment type="subcellular location">
    <subcellularLocation>
        <location evidence="1">Nucleus</location>
    </subcellularLocation>
</comment>
<evidence type="ECO:0000256" key="3">
    <source>
        <dbReference type="ARBA" id="ARBA00023242"/>
    </source>
</evidence>
<dbReference type="PANTHER" id="PTHR48038">
    <property type="entry name" value="RIBONUCLEOPROTEIN RB97D"/>
    <property type="match status" value="1"/>
</dbReference>
<keyword evidence="3" id="KW-0539">Nucleus</keyword>
<dbReference type="Pfam" id="PF00076">
    <property type="entry name" value="RRM_1"/>
    <property type="match status" value="1"/>
</dbReference>
<evidence type="ECO:0000256" key="4">
    <source>
        <dbReference type="PROSITE-ProRule" id="PRU00176"/>
    </source>
</evidence>
<evidence type="ECO:0000256" key="5">
    <source>
        <dbReference type="SAM" id="MobiDB-lite"/>
    </source>
</evidence>
<name>A0A7M5UU41_9CNID</name>
<dbReference type="GO" id="GO:0005634">
    <property type="term" value="C:nucleus"/>
    <property type="evidence" value="ECO:0007669"/>
    <property type="project" value="UniProtKB-SubCell"/>
</dbReference>
<evidence type="ECO:0000256" key="1">
    <source>
        <dbReference type="ARBA" id="ARBA00004123"/>
    </source>
</evidence>
<dbReference type="Proteomes" id="UP000594262">
    <property type="component" value="Unplaced"/>
</dbReference>
<dbReference type="GO" id="GO:0003723">
    <property type="term" value="F:RNA binding"/>
    <property type="evidence" value="ECO:0007669"/>
    <property type="project" value="UniProtKB-UniRule"/>
</dbReference>
<evidence type="ECO:0000259" key="6">
    <source>
        <dbReference type="PROSITE" id="PS50102"/>
    </source>
</evidence>
<dbReference type="PROSITE" id="PS50102">
    <property type="entry name" value="RRM"/>
    <property type="match status" value="1"/>
</dbReference>
<feature type="region of interest" description="Disordered" evidence="5">
    <location>
        <begin position="77"/>
        <end position="119"/>
    </location>
</feature>
<evidence type="ECO:0000256" key="2">
    <source>
        <dbReference type="ARBA" id="ARBA00022884"/>
    </source>
</evidence>
<dbReference type="SMART" id="SM00360">
    <property type="entry name" value="RRM"/>
    <property type="match status" value="1"/>
</dbReference>
<dbReference type="InterPro" id="IPR012677">
    <property type="entry name" value="Nucleotide-bd_a/b_plait_sf"/>
</dbReference>
<dbReference type="SUPFAM" id="SSF54928">
    <property type="entry name" value="RNA-binding domain, RBD"/>
    <property type="match status" value="1"/>
</dbReference>
<protein>
    <recommendedName>
        <fullName evidence="6">RRM domain-containing protein</fullName>
    </recommendedName>
</protein>
<sequence length="137" mass="15095">MSRYKLFLGHLSPDARTRDVERFFKDHGFSKSIVEVVVKTGYGFVIFDDRRDADDAIYELNGKELLGGRLQVEFAKPSGRFEDRDGGGRGRGGGYGGSGGGGGGGYRSDRDRGGRGGGGGWRWRLWSSIQHRIPNYC</sequence>